<name>A0A7G1G9N5_9BACT</name>
<dbReference type="InterPro" id="IPR003594">
    <property type="entry name" value="HATPase_dom"/>
</dbReference>
<keyword evidence="1" id="KW-0723">Serine/threonine-protein kinase</keyword>
<dbReference type="PANTHER" id="PTHR35526">
    <property type="entry name" value="ANTI-SIGMA-F FACTOR RSBW-RELATED"/>
    <property type="match status" value="1"/>
</dbReference>
<keyword evidence="4" id="KW-1185">Reference proteome</keyword>
<sequence>MDFFKITIPSKNIYIKLLRHALKNFLYLCNFKNDEEIFMMELALNESVANVIEHTYSYNEEKLIDIEFLFDGKELIIKIRDYGKKIDVSKVKHRPLEEYRDGGLGVYIIEQVFGKPIWEDIEIGNLMILKKDIF</sequence>
<dbReference type="InterPro" id="IPR050267">
    <property type="entry name" value="Anti-sigma-factor_SerPK"/>
</dbReference>
<dbReference type="InterPro" id="IPR036890">
    <property type="entry name" value="HATPase_C_sf"/>
</dbReference>
<dbReference type="EMBL" id="AP018712">
    <property type="protein sequence ID" value="BBE31693.1"/>
    <property type="molecule type" value="Genomic_DNA"/>
</dbReference>
<evidence type="ECO:0000259" key="2">
    <source>
        <dbReference type="Pfam" id="PF13581"/>
    </source>
</evidence>
<keyword evidence="1" id="KW-0418">Kinase</keyword>
<gene>
    <name evidence="3" type="ORF">OSSY52_18340</name>
</gene>
<reference evidence="3 4" key="1">
    <citation type="submission" date="2018-06" db="EMBL/GenBank/DDBJ databases">
        <title>Genome sequencing of Oceanotoga sp. sy52.</title>
        <authorList>
            <person name="Mori K."/>
        </authorList>
    </citation>
    <scope>NUCLEOTIDE SEQUENCE [LARGE SCALE GENOMIC DNA]</scope>
    <source>
        <strain evidence="4">sy52</strain>
    </source>
</reference>
<dbReference type="CDD" id="cd16936">
    <property type="entry name" value="HATPase_RsbW-like"/>
    <property type="match status" value="1"/>
</dbReference>
<dbReference type="PANTHER" id="PTHR35526:SF3">
    <property type="entry name" value="ANTI-SIGMA-F FACTOR RSBW"/>
    <property type="match status" value="1"/>
</dbReference>
<dbReference type="AlphaFoldDB" id="A0A7G1G9N5"/>
<proteinExistence type="predicted"/>
<dbReference type="SUPFAM" id="SSF55874">
    <property type="entry name" value="ATPase domain of HSP90 chaperone/DNA topoisomerase II/histidine kinase"/>
    <property type="match status" value="1"/>
</dbReference>
<evidence type="ECO:0000256" key="1">
    <source>
        <dbReference type="ARBA" id="ARBA00022527"/>
    </source>
</evidence>
<organism evidence="3 4">
    <name type="scientific">Tepiditoga spiralis</name>
    <dbReference type="NCBI Taxonomy" id="2108365"/>
    <lineage>
        <taxon>Bacteria</taxon>
        <taxon>Thermotogati</taxon>
        <taxon>Thermotogota</taxon>
        <taxon>Thermotogae</taxon>
        <taxon>Petrotogales</taxon>
        <taxon>Petrotogaceae</taxon>
        <taxon>Tepiditoga</taxon>
    </lineage>
</organism>
<evidence type="ECO:0000313" key="3">
    <source>
        <dbReference type="EMBL" id="BBE31693.1"/>
    </source>
</evidence>
<dbReference type="RefSeq" id="WP_190614404.1">
    <property type="nucleotide sequence ID" value="NZ_AP018712.1"/>
</dbReference>
<dbReference type="KEGG" id="ocy:OSSY52_18340"/>
<evidence type="ECO:0000313" key="4">
    <source>
        <dbReference type="Proteomes" id="UP000516361"/>
    </source>
</evidence>
<dbReference type="Gene3D" id="3.30.565.10">
    <property type="entry name" value="Histidine kinase-like ATPase, C-terminal domain"/>
    <property type="match status" value="1"/>
</dbReference>
<feature type="domain" description="Histidine kinase/HSP90-like ATPase" evidence="2">
    <location>
        <begin position="9"/>
        <end position="112"/>
    </location>
</feature>
<dbReference type="InParanoid" id="A0A7G1G9N5"/>
<protein>
    <recommendedName>
        <fullName evidence="2">Histidine kinase/HSP90-like ATPase domain-containing protein</fullName>
    </recommendedName>
</protein>
<accession>A0A7G1G9N5</accession>
<dbReference type="GO" id="GO:0004674">
    <property type="term" value="F:protein serine/threonine kinase activity"/>
    <property type="evidence" value="ECO:0007669"/>
    <property type="project" value="UniProtKB-KW"/>
</dbReference>
<dbReference type="Pfam" id="PF13581">
    <property type="entry name" value="HATPase_c_2"/>
    <property type="match status" value="1"/>
</dbReference>
<dbReference type="Proteomes" id="UP000516361">
    <property type="component" value="Chromosome"/>
</dbReference>
<keyword evidence="1" id="KW-0808">Transferase</keyword>